<evidence type="ECO:0000259" key="3">
    <source>
        <dbReference type="SMART" id="SM01119"/>
    </source>
</evidence>
<comment type="similarity">
    <text evidence="1">Belongs to the DSD1 family.</text>
</comment>
<keyword evidence="2" id="KW-0456">Lyase</keyword>
<dbReference type="PANTHER" id="PTHR28004">
    <property type="entry name" value="ZGC:162816-RELATED"/>
    <property type="match status" value="1"/>
</dbReference>
<evidence type="ECO:0000256" key="1">
    <source>
        <dbReference type="ARBA" id="ARBA00005323"/>
    </source>
</evidence>
<dbReference type="InterPro" id="IPR029066">
    <property type="entry name" value="PLP-binding_barrel"/>
</dbReference>
<dbReference type="InterPro" id="IPR001608">
    <property type="entry name" value="Ala_racemase_N"/>
</dbReference>
<name>A0A6V8HGY3_TALPI</name>
<dbReference type="Gene3D" id="3.20.20.10">
    <property type="entry name" value="Alanine racemase"/>
    <property type="match status" value="1"/>
</dbReference>
<evidence type="ECO:0000256" key="2">
    <source>
        <dbReference type="ARBA" id="ARBA00023239"/>
    </source>
</evidence>
<dbReference type="PANTHER" id="PTHR28004:SF2">
    <property type="entry name" value="D-SERINE DEHYDRATASE"/>
    <property type="match status" value="1"/>
</dbReference>
<comment type="caution">
    <text evidence="4">The sequence shown here is derived from an EMBL/GenBank/DDBJ whole genome shotgun (WGS) entry which is preliminary data.</text>
</comment>
<organism evidence="4 5">
    <name type="scientific">Talaromyces pinophilus</name>
    <name type="common">Penicillium pinophilum</name>
    <dbReference type="NCBI Taxonomy" id="128442"/>
    <lineage>
        <taxon>Eukaryota</taxon>
        <taxon>Fungi</taxon>
        <taxon>Dikarya</taxon>
        <taxon>Ascomycota</taxon>
        <taxon>Pezizomycotina</taxon>
        <taxon>Eurotiomycetes</taxon>
        <taxon>Eurotiomycetidae</taxon>
        <taxon>Eurotiales</taxon>
        <taxon>Trichocomaceae</taxon>
        <taxon>Talaromyces</taxon>
        <taxon>Talaromyces sect. Talaromyces</taxon>
    </lineage>
</organism>
<evidence type="ECO:0000313" key="5">
    <source>
        <dbReference type="Proteomes" id="UP000053095"/>
    </source>
</evidence>
<dbReference type="AlphaFoldDB" id="A0A6V8HGY3"/>
<dbReference type="SMART" id="SM01119">
    <property type="entry name" value="D-ser_dehydrat"/>
    <property type="match status" value="1"/>
</dbReference>
<keyword evidence="5" id="KW-1185">Reference proteome</keyword>
<reference evidence="5" key="1">
    <citation type="journal article" date="2015" name="Genome Announc.">
        <title>Draft genome sequence of Talaromyces cellulolyticus strain Y-94, a source of lignocellulosic biomass-degrading enzymes.</title>
        <authorList>
            <person name="Fujii T."/>
            <person name="Koike H."/>
            <person name="Sawayama S."/>
            <person name="Yano S."/>
            <person name="Inoue H."/>
        </authorList>
    </citation>
    <scope>NUCLEOTIDE SEQUENCE [LARGE SCALE GENOMIC DNA]</scope>
    <source>
        <strain evidence="5">Y-94</strain>
    </source>
</reference>
<dbReference type="Pfam" id="PF01168">
    <property type="entry name" value="Ala_racemase_N"/>
    <property type="match status" value="1"/>
</dbReference>
<feature type="domain" description="D-serine dehydratase-like" evidence="3">
    <location>
        <begin position="329"/>
        <end position="439"/>
    </location>
</feature>
<evidence type="ECO:0000313" key="4">
    <source>
        <dbReference type="EMBL" id="GAM40930.1"/>
    </source>
</evidence>
<dbReference type="Gene3D" id="2.40.37.20">
    <property type="entry name" value="D-serine dehydratase-like domain"/>
    <property type="match status" value="1"/>
</dbReference>
<gene>
    <name evidence="4" type="ORF">TCE0_041f13661</name>
</gene>
<dbReference type="InterPro" id="IPR042208">
    <property type="entry name" value="D-ser_dehydrat-like_sf"/>
</dbReference>
<dbReference type="EMBL" id="DF933837">
    <property type="protein sequence ID" value="GAM40930.1"/>
    <property type="molecule type" value="Genomic_DNA"/>
</dbReference>
<dbReference type="Pfam" id="PF14031">
    <property type="entry name" value="D-ser_dehydrat"/>
    <property type="match status" value="1"/>
</dbReference>
<accession>A0A6V8HGY3</accession>
<protein>
    <recommendedName>
        <fullName evidence="3">D-serine dehydratase-like domain-containing protein</fullName>
    </recommendedName>
</protein>
<dbReference type="InterPro" id="IPR026956">
    <property type="entry name" value="D-ser_dehydrat-like_dom"/>
</dbReference>
<dbReference type="InterPro" id="IPR051466">
    <property type="entry name" value="D-amino_acid_metab_enzyme"/>
</dbReference>
<dbReference type="GO" id="GO:0008721">
    <property type="term" value="F:D-serine ammonia-lyase activity"/>
    <property type="evidence" value="ECO:0007669"/>
    <property type="project" value="TreeGrafter"/>
</dbReference>
<dbReference type="Proteomes" id="UP000053095">
    <property type="component" value="Unassembled WGS sequence"/>
</dbReference>
<sequence length="472" mass="51627">MASEAELQQFYIGQDISTVPKPAAILDLAIIRRHCRDMLQTISQLNVGFRAHIKSHKTTQLAHLQVSTSPTLAANFIVSTILELETLLPLLQLFKTQSRPFNVLYGIPLVPSHVPRLADIALHLSVPGSISVMIDHPAQLEHLHQFRSIANFAVGVFLKIDTGYHRAGLPPAALNKSGLVERIVDAERSGAVELLGVYSHSSLSYAGTTPEEAMMHLVREIEGCKDALRLHANLLSSDKGREVVISVGATPQVLSSRYLVLPNGEESPEAAALRKALRVQDISSSLRGRIEFHAGVYPLLDMQQWSTNASTSSSISAPLRNSSLETEVAISILAEVCSIYNDGKRQPPEALLAAGTLALGREPCASYPGWGVISSWRRQTLSDTESRLIVARISQEHAIVSYESGGDERIPLSVGQMVKIFPNHACVAGAFYNHYFVIDSDHDPDAAKIVDVWVRAKGSDEITRRVLHSRNQ</sequence>
<dbReference type="GO" id="GO:0036088">
    <property type="term" value="P:D-serine catabolic process"/>
    <property type="evidence" value="ECO:0007669"/>
    <property type="project" value="TreeGrafter"/>
</dbReference>
<dbReference type="SUPFAM" id="SSF51419">
    <property type="entry name" value="PLP-binding barrel"/>
    <property type="match status" value="1"/>
</dbReference>
<proteinExistence type="inferred from homology"/>